<dbReference type="InterPro" id="IPR025139">
    <property type="entry name" value="DUF4062"/>
</dbReference>
<proteinExistence type="predicted"/>
<keyword evidence="7" id="KW-1185">Reference proteome</keyword>
<dbReference type="Proteomes" id="UP000272729">
    <property type="component" value="Unassembled WGS sequence"/>
</dbReference>
<dbReference type="OrthoDB" id="134501at2"/>
<evidence type="ECO:0000259" key="4">
    <source>
        <dbReference type="Pfam" id="PF13271"/>
    </source>
</evidence>
<dbReference type="Pfam" id="PF13191">
    <property type="entry name" value="AAA_16"/>
    <property type="match status" value="1"/>
</dbReference>
<feature type="domain" description="DUF4062" evidence="4">
    <location>
        <begin position="9"/>
        <end position="95"/>
    </location>
</feature>
<dbReference type="SUPFAM" id="SSF52540">
    <property type="entry name" value="P-loop containing nucleoside triphosphate hydrolases"/>
    <property type="match status" value="1"/>
</dbReference>
<dbReference type="PANTHER" id="PTHR19871:SF14">
    <property type="entry name" value="DUF4062 DOMAIN-CONTAINING PROTEIN"/>
    <property type="match status" value="1"/>
</dbReference>
<accession>A0A495XL31</accession>
<evidence type="ECO:0000256" key="1">
    <source>
        <dbReference type="ARBA" id="ARBA00022574"/>
    </source>
</evidence>
<sequence>MPRATSVFRVFVSSTFGDLEDERTALHERVFPRLRALCASRGGEFHAIDLRWGVSDDAAADRRITEICLSEVDRCRRTTERPNFLLVLGDRYGTTMMPPIIDAEIFRAVREEITDDTARRVVDRWYWEDRNSVPPVFVLQSKRGPLGGQAWDSDKDLLRSTLLQAAENCKDSSLLQLLRTSLTEQEAARGIPAAGPELPDAVHVFRRVLDGLPHDGSAGRYRDLIDVESTGGTEKRVDPRAVASLQRFHDGVAERLRLGGQTVTEYRATWDPSWGRPRKDHVEPWCDRVYTALAAAIDAELRAASQLDSHQSEELAHRAFGSERRTGFTGRGRELDAITAHIRSGVTRPLVLVGEPGIGKTALLSEAAHRIADTRPVIARFIGATPRSADLRTFVGDLCRALPAVEGHSHADQRSATDMSALAAAFREGLAAVPPDAGLVLVLDALDQFTGTPDLSWLPTDLPPGVHMVLSAQRGSAAERAAVDLGAVMEPVGALPSAEGDELLSRWLDGAGRPWLGEARRTLTPQQRSEVLESFASHGNPLHLRMAFEEARCWASYTHVPQGTLATDVPGILQQLLDRLEAEHGPALVREALALLAASRYGLSESELLDLLSASTEVTIEVPRRMPYSPPLEVRGGGATPVKRLPPILWARLHADLEPYLNERTSEGRVLLGFYHRQLTEAVTARYLAGHEAGAAHRRLADYFAAQPLDLTDGGQSAANTRKLLELPYHLAHSGSWDDLGAILTDFHFLQRKVEAVGIEERIDQDGRVVVTHTGVYALQDDFELALRLWPEDRE</sequence>
<dbReference type="InterPro" id="IPR052752">
    <property type="entry name" value="NACHT-WD_repeat"/>
</dbReference>
<dbReference type="Pfam" id="PF13271">
    <property type="entry name" value="DUF4062"/>
    <property type="match status" value="1"/>
</dbReference>
<dbReference type="AlphaFoldDB" id="A0A495XL31"/>
<gene>
    <name evidence="6" type="ORF">DFJ66_7704</name>
</gene>
<evidence type="ECO:0000313" key="7">
    <source>
        <dbReference type="Proteomes" id="UP000272729"/>
    </source>
</evidence>
<name>A0A495XL31_9PSEU</name>
<dbReference type="Pfam" id="PF25469">
    <property type="entry name" value="WHD_NWD1"/>
    <property type="match status" value="1"/>
</dbReference>
<feature type="domain" description="NWD1/2-like winged helix-turn-helix" evidence="5">
    <location>
        <begin position="569"/>
        <end position="690"/>
    </location>
</feature>
<organism evidence="6 7">
    <name type="scientific">Saccharothrix variisporea</name>
    <dbReference type="NCBI Taxonomy" id="543527"/>
    <lineage>
        <taxon>Bacteria</taxon>
        <taxon>Bacillati</taxon>
        <taxon>Actinomycetota</taxon>
        <taxon>Actinomycetes</taxon>
        <taxon>Pseudonocardiales</taxon>
        <taxon>Pseudonocardiaceae</taxon>
        <taxon>Saccharothrix</taxon>
    </lineage>
</organism>
<dbReference type="Gene3D" id="1.25.40.370">
    <property type="match status" value="1"/>
</dbReference>
<evidence type="ECO:0000313" key="6">
    <source>
        <dbReference type="EMBL" id="RKT74359.1"/>
    </source>
</evidence>
<keyword evidence="1" id="KW-0853">WD repeat</keyword>
<evidence type="ECO:0000259" key="5">
    <source>
        <dbReference type="Pfam" id="PF25469"/>
    </source>
</evidence>
<keyword evidence="2" id="KW-0677">Repeat</keyword>
<feature type="domain" description="Orc1-like AAA ATPase" evidence="3">
    <location>
        <begin position="328"/>
        <end position="449"/>
    </location>
</feature>
<evidence type="ECO:0000259" key="3">
    <source>
        <dbReference type="Pfam" id="PF13191"/>
    </source>
</evidence>
<dbReference type="InterPro" id="IPR027417">
    <property type="entry name" value="P-loop_NTPase"/>
</dbReference>
<evidence type="ECO:0000256" key="2">
    <source>
        <dbReference type="ARBA" id="ARBA00022737"/>
    </source>
</evidence>
<protein>
    <submittedName>
        <fullName evidence="6">AAA ATPase-like protein</fullName>
    </submittedName>
</protein>
<reference evidence="6 7" key="1">
    <citation type="submission" date="2018-10" db="EMBL/GenBank/DDBJ databases">
        <title>Sequencing the genomes of 1000 actinobacteria strains.</title>
        <authorList>
            <person name="Klenk H.-P."/>
        </authorList>
    </citation>
    <scope>NUCLEOTIDE SEQUENCE [LARGE SCALE GENOMIC DNA]</scope>
    <source>
        <strain evidence="6 7">DSM 43911</strain>
    </source>
</reference>
<dbReference type="InterPro" id="IPR041664">
    <property type="entry name" value="AAA_16"/>
</dbReference>
<dbReference type="Gene3D" id="3.40.50.300">
    <property type="entry name" value="P-loop containing nucleotide triphosphate hydrolases"/>
    <property type="match status" value="1"/>
</dbReference>
<dbReference type="PANTHER" id="PTHR19871">
    <property type="entry name" value="BETA TRANSDUCIN-RELATED PROTEIN"/>
    <property type="match status" value="1"/>
</dbReference>
<dbReference type="InterPro" id="IPR057588">
    <property type="entry name" value="NWD1/2-like_WH"/>
</dbReference>
<comment type="caution">
    <text evidence="6">The sequence shown here is derived from an EMBL/GenBank/DDBJ whole genome shotgun (WGS) entry which is preliminary data.</text>
</comment>
<dbReference type="RefSeq" id="WP_121228896.1">
    <property type="nucleotide sequence ID" value="NZ_JBIUBA010000003.1"/>
</dbReference>
<dbReference type="EMBL" id="RBXR01000001">
    <property type="protein sequence ID" value="RKT74359.1"/>
    <property type="molecule type" value="Genomic_DNA"/>
</dbReference>